<sequence>MTLEGLGRGEFAQLVANHGIVHENWHMLASIMDSKGVTDEIRENGGTAGPGLDDLLGSLFVLSIYLVEEVLIDERTLFKAAWHSSLPPLSASCSC</sequence>
<accession>A0AB72V8J6</accession>
<gene>
    <name evidence="1" type="ordered locus">cgR_5008</name>
</gene>
<evidence type="ECO:0000313" key="1">
    <source>
        <dbReference type="EMBL" id="BAF53581.1"/>
    </source>
</evidence>
<dbReference type="Proteomes" id="UP000006698">
    <property type="component" value="Chromosome"/>
</dbReference>
<dbReference type="EMBL" id="AP009044">
    <property type="protein sequence ID" value="BAF53581.1"/>
    <property type="molecule type" value="Genomic_DNA"/>
</dbReference>
<protein>
    <submittedName>
        <fullName evidence="1">Uncharacterized protein</fullName>
    </submittedName>
</protein>
<organism evidence="1">
    <name type="scientific">Corynebacterium glutamicum (strain R)</name>
    <dbReference type="NCBI Taxonomy" id="340322"/>
    <lineage>
        <taxon>Bacteria</taxon>
        <taxon>Bacillati</taxon>
        <taxon>Actinomycetota</taxon>
        <taxon>Actinomycetes</taxon>
        <taxon>Mycobacteriales</taxon>
        <taxon>Corynebacteriaceae</taxon>
        <taxon>Corynebacterium</taxon>
    </lineage>
</organism>
<dbReference type="KEGG" id="cgt:cgR_5008"/>
<reference evidence="1" key="1">
    <citation type="journal article" date="2007" name="Microbiology">
        <title>Comparative analysis of the Corynebacterium glutamicum group and complete genome sequence of strain R.</title>
        <authorList>
            <person name="Yukawa H."/>
            <person name="Omumasaba C.A."/>
            <person name="Nonaka H."/>
            <person name="Kos P."/>
            <person name="Okai N."/>
            <person name="Suzuki N."/>
            <person name="Suda M."/>
            <person name="Tsuge Y."/>
            <person name="Watanabe J."/>
            <person name="Ikeda Y."/>
            <person name="Vertes A.A."/>
            <person name="Inui M."/>
        </authorList>
    </citation>
    <scope>NUCLEOTIDE SEQUENCE</scope>
    <source>
        <strain evidence="1">R</strain>
    </source>
</reference>
<proteinExistence type="predicted"/>
<name>A0AB72V8J6_CORGB</name>
<dbReference type="AlphaFoldDB" id="A0AB72V8J6"/>